<organism evidence="7 8">
    <name type="scientific">Artemisia annua</name>
    <name type="common">Sweet wormwood</name>
    <dbReference type="NCBI Taxonomy" id="35608"/>
    <lineage>
        <taxon>Eukaryota</taxon>
        <taxon>Viridiplantae</taxon>
        <taxon>Streptophyta</taxon>
        <taxon>Embryophyta</taxon>
        <taxon>Tracheophyta</taxon>
        <taxon>Spermatophyta</taxon>
        <taxon>Magnoliopsida</taxon>
        <taxon>eudicotyledons</taxon>
        <taxon>Gunneridae</taxon>
        <taxon>Pentapetalae</taxon>
        <taxon>asterids</taxon>
        <taxon>campanulids</taxon>
        <taxon>Asterales</taxon>
        <taxon>Asteraceae</taxon>
        <taxon>Asteroideae</taxon>
        <taxon>Anthemideae</taxon>
        <taxon>Artemisiinae</taxon>
        <taxon>Artemisia</taxon>
    </lineage>
</organism>
<dbReference type="InterPro" id="IPR031061">
    <property type="entry name" value="HMGB_plant"/>
</dbReference>
<feature type="domain" description="HMG box" evidence="6">
    <location>
        <begin position="3"/>
        <end position="72"/>
    </location>
</feature>
<dbReference type="Gene3D" id="3.40.50.1010">
    <property type="entry name" value="5'-nuclease"/>
    <property type="match status" value="1"/>
</dbReference>
<name>A0A2U1MQV0_ARTAN</name>
<dbReference type="SUPFAM" id="SSF47095">
    <property type="entry name" value="HMG-box"/>
    <property type="match status" value="1"/>
</dbReference>
<dbReference type="GO" id="GO:0000785">
    <property type="term" value="C:chromatin"/>
    <property type="evidence" value="ECO:0007669"/>
    <property type="project" value="UniProtKB-ARBA"/>
</dbReference>
<dbReference type="CDD" id="cd22751">
    <property type="entry name" value="OTU_plant_OTU9-like"/>
    <property type="match status" value="1"/>
</dbReference>
<comment type="similarity">
    <text evidence="2">Belongs to the HMGB family.</text>
</comment>
<dbReference type="InterPro" id="IPR009071">
    <property type="entry name" value="HMG_box_dom"/>
</dbReference>
<dbReference type="InterPro" id="IPR006984">
    <property type="entry name" value="Fcf1/UTP23"/>
</dbReference>
<evidence type="ECO:0000259" key="6">
    <source>
        <dbReference type="PROSITE" id="PS50118"/>
    </source>
</evidence>
<sequence length="450" mass="52449">MTPKKPPTAFFYYLEDFRKEFQEQNPHVKSMSEVGKACGEKWKTMTYEEKIQYYDIATEKRAKFEKDMMDYVKKKFCFSLRMRNNVTRILRLKKEILNKVTKRSRIKKPKTRDTLKFYRNQLGFEKPSTVLIDGSVLFYLTSRGLTIEAIRNLIDDSDAKPITTECVLREMEYFSERYSKSVSDLHRSIGLANMLDVESCMHEKEVNAEKCIRSFVGINNTRKIFVATTVNDYWPLVNKNPMIPIITVDNGSLVLKQRSNKEQNRTIKKWCVEYPIQQPDGITKKDLKKSPSYKRLKGRKKFYGYAGKIALGDGNGQVRAISEQLGAMEWPYQKVRECLVKQLLLHPELYQDHVSPPANADADLTYLEYIKITSRDGEWGDEYTLQVAADFFEVIIVVLTSDEQVAVNDYFPHGVDDHKQVLFLSCLDEKYYNSMRPKSSIASTCKYDYM</sequence>
<dbReference type="CDD" id="cd22005">
    <property type="entry name" value="HMG-box_AtHMGB1-like"/>
    <property type="match status" value="1"/>
</dbReference>
<dbReference type="GO" id="GO:0006325">
    <property type="term" value="P:chromatin organization"/>
    <property type="evidence" value="ECO:0007669"/>
    <property type="project" value="UniProtKB-ARBA"/>
</dbReference>
<dbReference type="EMBL" id="PKPP01004593">
    <property type="protein sequence ID" value="PWA63638.1"/>
    <property type="molecule type" value="Genomic_DNA"/>
</dbReference>
<proteinExistence type="inferred from homology"/>
<dbReference type="SUPFAM" id="SSF54001">
    <property type="entry name" value="Cysteine proteinases"/>
    <property type="match status" value="1"/>
</dbReference>
<evidence type="ECO:0000313" key="8">
    <source>
        <dbReference type="Proteomes" id="UP000245207"/>
    </source>
</evidence>
<dbReference type="InterPro" id="IPR036910">
    <property type="entry name" value="HMG_box_dom_sf"/>
</dbReference>
<gene>
    <name evidence="7" type="ORF">CTI12_AA312960</name>
</gene>
<evidence type="ECO:0000256" key="3">
    <source>
        <dbReference type="ARBA" id="ARBA00023125"/>
    </source>
</evidence>
<dbReference type="GO" id="GO:0003677">
    <property type="term" value="F:DNA binding"/>
    <property type="evidence" value="ECO:0007669"/>
    <property type="project" value="UniProtKB-UniRule"/>
</dbReference>
<dbReference type="PROSITE" id="PS50118">
    <property type="entry name" value="HMG_BOX_2"/>
    <property type="match status" value="1"/>
</dbReference>
<dbReference type="PANTHER" id="PTHR46261">
    <property type="entry name" value="HIGH MOBILITY GROUP B PROTEIN 4-RELATED"/>
    <property type="match status" value="1"/>
</dbReference>
<dbReference type="Proteomes" id="UP000245207">
    <property type="component" value="Unassembled WGS sequence"/>
</dbReference>
<comment type="caution">
    <text evidence="7">The sequence shown here is derived from an EMBL/GenBank/DDBJ whole genome shotgun (WGS) entry which is preliminary data.</text>
</comment>
<comment type="subcellular location">
    <subcellularLocation>
        <location evidence="1">Nucleus</location>
    </subcellularLocation>
</comment>
<dbReference type="InterPro" id="IPR003323">
    <property type="entry name" value="OTU_dom"/>
</dbReference>
<evidence type="ECO:0000256" key="4">
    <source>
        <dbReference type="ARBA" id="ARBA00023242"/>
    </source>
</evidence>
<dbReference type="Pfam" id="PF02338">
    <property type="entry name" value="OTU"/>
    <property type="match status" value="1"/>
</dbReference>
<accession>A0A2U1MQV0</accession>
<dbReference type="OrthoDB" id="1919336at2759"/>
<dbReference type="Gene3D" id="1.10.30.10">
    <property type="entry name" value="High mobility group box domain"/>
    <property type="match status" value="1"/>
</dbReference>
<dbReference type="PANTHER" id="PTHR46261:SF12">
    <property type="entry name" value="HIGH MOBILITY GROUP B PROTEIN 14"/>
    <property type="match status" value="1"/>
</dbReference>
<dbReference type="Pfam" id="PF04900">
    <property type="entry name" value="Fcf1"/>
    <property type="match status" value="1"/>
</dbReference>
<dbReference type="GO" id="GO:0032040">
    <property type="term" value="C:small-subunit processome"/>
    <property type="evidence" value="ECO:0007669"/>
    <property type="project" value="InterPro"/>
</dbReference>
<dbReference type="InterPro" id="IPR038765">
    <property type="entry name" value="Papain-like_cys_pep_sf"/>
</dbReference>
<dbReference type="SMART" id="SM00398">
    <property type="entry name" value="HMG"/>
    <property type="match status" value="1"/>
</dbReference>
<reference evidence="7 8" key="1">
    <citation type="journal article" date="2018" name="Mol. Plant">
        <title>The genome of Artemisia annua provides insight into the evolution of Asteraceae family and artemisinin biosynthesis.</title>
        <authorList>
            <person name="Shen Q."/>
            <person name="Zhang L."/>
            <person name="Liao Z."/>
            <person name="Wang S."/>
            <person name="Yan T."/>
            <person name="Shi P."/>
            <person name="Liu M."/>
            <person name="Fu X."/>
            <person name="Pan Q."/>
            <person name="Wang Y."/>
            <person name="Lv Z."/>
            <person name="Lu X."/>
            <person name="Zhang F."/>
            <person name="Jiang W."/>
            <person name="Ma Y."/>
            <person name="Chen M."/>
            <person name="Hao X."/>
            <person name="Li L."/>
            <person name="Tang Y."/>
            <person name="Lv G."/>
            <person name="Zhou Y."/>
            <person name="Sun X."/>
            <person name="Brodelius P.E."/>
            <person name="Rose J.K.C."/>
            <person name="Tang K."/>
        </authorList>
    </citation>
    <scope>NUCLEOTIDE SEQUENCE [LARGE SCALE GENOMIC DNA]</scope>
    <source>
        <strain evidence="8">cv. Huhao1</strain>
        <tissue evidence="7">Leaf</tissue>
    </source>
</reference>
<protein>
    <submittedName>
        <fullName evidence="7">High mobility group B protein 14</fullName>
    </submittedName>
</protein>
<dbReference type="Gene3D" id="3.90.70.80">
    <property type="match status" value="1"/>
</dbReference>
<keyword evidence="3 5" id="KW-0238">DNA-binding</keyword>
<keyword evidence="8" id="KW-1185">Reference proteome</keyword>
<dbReference type="GO" id="GO:0003682">
    <property type="term" value="F:chromatin binding"/>
    <property type="evidence" value="ECO:0007669"/>
    <property type="project" value="UniProtKB-ARBA"/>
</dbReference>
<evidence type="ECO:0000256" key="1">
    <source>
        <dbReference type="ARBA" id="ARBA00004123"/>
    </source>
</evidence>
<dbReference type="STRING" id="35608.A0A2U1MQV0"/>
<evidence type="ECO:0000256" key="5">
    <source>
        <dbReference type="PROSITE-ProRule" id="PRU00267"/>
    </source>
</evidence>
<evidence type="ECO:0000256" key="2">
    <source>
        <dbReference type="ARBA" id="ARBA00008774"/>
    </source>
</evidence>
<dbReference type="AlphaFoldDB" id="A0A2U1MQV0"/>
<evidence type="ECO:0000313" key="7">
    <source>
        <dbReference type="EMBL" id="PWA63638.1"/>
    </source>
</evidence>
<feature type="DNA-binding region" description="HMG box" evidence="5">
    <location>
        <begin position="3"/>
        <end position="72"/>
    </location>
</feature>
<dbReference type="GO" id="GO:0030527">
    <property type="term" value="F:structural constituent of chromatin"/>
    <property type="evidence" value="ECO:0007669"/>
    <property type="project" value="UniProtKB-ARBA"/>
</dbReference>
<keyword evidence="4 5" id="KW-0539">Nucleus</keyword>
<dbReference type="Pfam" id="PF00505">
    <property type="entry name" value="HMG_box"/>
    <property type="match status" value="1"/>
</dbReference>